<reference evidence="3" key="2">
    <citation type="submission" date="2020-05" db="UniProtKB">
        <authorList>
            <consortium name="EnsemblMetazoa"/>
        </authorList>
    </citation>
    <scope>IDENTIFICATION</scope>
</reference>
<dbReference type="Proteomes" id="UP000030765">
    <property type="component" value="Unassembled WGS sequence"/>
</dbReference>
<evidence type="ECO:0000313" key="2">
    <source>
        <dbReference type="EMBL" id="KFB35619.1"/>
    </source>
</evidence>
<keyword evidence="4" id="KW-1185">Reference proteome</keyword>
<sequence length="122" mass="13927">MPHDMIVMVIVTSKVSIQRKISMDMNRMIRIPMKNVRSYRKLTVINRSLLVMLMTTSPSIFRMQAILDPVVSSGRWVSFVESSLDVRHPSLDAVSMASDSSIDSEGSYFSEQCRGKRKRSKK</sequence>
<feature type="compositionally biased region" description="Polar residues" evidence="1">
    <location>
        <begin position="97"/>
        <end position="110"/>
    </location>
</feature>
<dbReference type="VEuPathDB" id="VectorBase:ASIC002464"/>
<evidence type="ECO:0000313" key="3">
    <source>
        <dbReference type="EnsemblMetazoa" id="ASIC002464-PA"/>
    </source>
</evidence>
<protein>
    <submittedName>
        <fullName evidence="2 3">Lysophospholipase L1-like esterase</fullName>
    </submittedName>
</protein>
<dbReference type="EMBL" id="ATLV01010635">
    <property type="status" value="NOT_ANNOTATED_CDS"/>
    <property type="molecule type" value="Genomic_DNA"/>
</dbReference>
<feature type="region of interest" description="Disordered" evidence="1">
    <location>
        <begin position="97"/>
        <end position="122"/>
    </location>
</feature>
<dbReference type="EnsemblMetazoa" id="ASIC002464-RA">
    <property type="protein sequence ID" value="ASIC002464-PA"/>
    <property type="gene ID" value="ASIC002464"/>
</dbReference>
<dbReference type="EMBL" id="KE524591">
    <property type="protein sequence ID" value="KFB35619.1"/>
    <property type="molecule type" value="Genomic_DNA"/>
</dbReference>
<gene>
    <name evidence="2" type="ORF">ZHAS_00002464</name>
</gene>
<organism evidence="2">
    <name type="scientific">Anopheles sinensis</name>
    <name type="common">Mosquito</name>
    <dbReference type="NCBI Taxonomy" id="74873"/>
    <lineage>
        <taxon>Eukaryota</taxon>
        <taxon>Metazoa</taxon>
        <taxon>Ecdysozoa</taxon>
        <taxon>Arthropoda</taxon>
        <taxon>Hexapoda</taxon>
        <taxon>Insecta</taxon>
        <taxon>Pterygota</taxon>
        <taxon>Neoptera</taxon>
        <taxon>Endopterygota</taxon>
        <taxon>Diptera</taxon>
        <taxon>Nematocera</taxon>
        <taxon>Culicoidea</taxon>
        <taxon>Culicidae</taxon>
        <taxon>Anophelinae</taxon>
        <taxon>Anopheles</taxon>
    </lineage>
</organism>
<evidence type="ECO:0000256" key="1">
    <source>
        <dbReference type="SAM" id="MobiDB-lite"/>
    </source>
</evidence>
<dbReference type="AlphaFoldDB" id="A0A084VCC5"/>
<name>A0A084VCC5_ANOSI</name>
<accession>A0A084VCC5</accession>
<proteinExistence type="predicted"/>
<reference evidence="2 4" key="1">
    <citation type="journal article" date="2014" name="BMC Genomics">
        <title>Genome sequence of Anopheles sinensis provides insight into genetics basis of mosquito competence for malaria parasites.</title>
        <authorList>
            <person name="Zhou D."/>
            <person name="Zhang D."/>
            <person name="Ding G."/>
            <person name="Shi L."/>
            <person name="Hou Q."/>
            <person name="Ye Y."/>
            <person name="Xu Y."/>
            <person name="Zhou H."/>
            <person name="Xiong C."/>
            <person name="Li S."/>
            <person name="Yu J."/>
            <person name="Hong S."/>
            <person name="Yu X."/>
            <person name="Zou P."/>
            <person name="Chen C."/>
            <person name="Chang X."/>
            <person name="Wang W."/>
            <person name="Lv Y."/>
            <person name="Sun Y."/>
            <person name="Ma L."/>
            <person name="Shen B."/>
            <person name="Zhu C."/>
        </authorList>
    </citation>
    <scope>NUCLEOTIDE SEQUENCE [LARGE SCALE GENOMIC DNA]</scope>
</reference>
<evidence type="ECO:0000313" key="4">
    <source>
        <dbReference type="Proteomes" id="UP000030765"/>
    </source>
</evidence>